<dbReference type="InterPro" id="IPR029069">
    <property type="entry name" value="HotDog_dom_sf"/>
</dbReference>
<organism evidence="2 3">
    <name type="scientific">Metapseudomonas otitidis</name>
    <dbReference type="NCBI Taxonomy" id="319939"/>
    <lineage>
        <taxon>Bacteria</taxon>
        <taxon>Pseudomonadati</taxon>
        <taxon>Pseudomonadota</taxon>
        <taxon>Gammaproteobacteria</taxon>
        <taxon>Pseudomonadales</taxon>
        <taxon>Pseudomonadaceae</taxon>
        <taxon>Metapseudomonas</taxon>
    </lineage>
</organism>
<dbReference type="EMBL" id="AP022213">
    <property type="protein sequence ID" value="BBT17297.1"/>
    <property type="molecule type" value="Genomic_DNA"/>
</dbReference>
<evidence type="ECO:0000313" key="3">
    <source>
        <dbReference type="Proteomes" id="UP000501237"/>
    </source>
</evidence>
<reference evidence="1 4" key="1">
    <citation type="submission" date="2019-12" db="EMBL/GenBank/DDBJ databases">
        <title>complete genome sequences of Pseudomonas otitidis str. WP8-S17-CRE-03 isolated from wastewater treatment plant effluent.</title>
        <authorList>
            <person name="Sekizuka T."/>
            <person name="Itokawa K."/>
            <person name="Yatsu K."/>
            <person name="Inamine Y."/>
            <person name="Kuroda M."/>
        </authorList>
    </citation>
    <scope>NUCLEOTIDE SEQUENCE [LARGE SCALE GENOMIC DNA]</scope>
    <source>
        <strain evidence="1 4">WP8-S17-CRE-03</strain>
    </source>
</reference>
<dbReference type="GeneID" id="57397395"/>
<proteinExistence type="predicted"/>
<dbReference type="RefSeq" id="WP_044405807.1">
    <property type="nucleotide sequence ID" value="NZ_AP022213.1"/>
</dbReference>
<evidence type="ECO:0008006" key="5">
    <source>
        <dbReference type="Google" id="ProtNLM"/>
    </source>
</evidence>
<sequence>MPTNRLAKATWLITRLPAALHTPLLSLLIGSQVKFAGTGRIRVHHLGRDRAVMSLANRKRVQNHIGGVHAAAMALLAESATGILVGMSVPDTRIPLIRTLHVDYLRRASGGLRAEARLSPEQLRQIEDEEKGEVTVEVRVTDESGAEPIRCQMVWAWVPRRKDRVD</sequence>
<dbReference type="Pfam" id="PF14539">
    <property type="entry name" value="DUF4442"/>
    <property type="match status" value="1"/>
</dbReference>
<dbReference type="InterPro" id="IPR027961">
    <property type="entry name" value="DUF4442"/>
</dbReference>
<dbReference type="EMBL" id="AP022642">
    <property type="protein sequence ID" value="BCA28197.1"/>
    <property type="molecule type" value="Genomic_DNA"/>
</dbReference>
<gene>
    <name evidence="2" type="ORF">PtoMrB4_21740</name>
    <name evidence="1" type="ORF">WP8S17C03_33460</name>
</gene>
<accession>A0A679GNE5</accession>
<evidence type="ECO:0000313" key="4">
    <source>
        <dbReference type="Proteomes" id="UP000515591"/>
    </source>
</evidence>
<dbReference type="CDD" id="cd03443">
    <property type="entry name" value="PaaI_thioesterase"/>
    <property type="match status" value="1"/>
</dbReference>
<evidence type="ECO:0000313" key="1">
    <source>
        <dbReference type="EMBL" id="BBT17297.1"/>
    </source>
</evidence>
<dbReference type="KEGG" id="poj:PtoMrB4_21740"/>
<reference evidence="2 3" key="2">
    <citation type="journal article" date="2020" name="Microbiol. Resour. Announc.">
        <title>Complete genome sequence of Pseudomonas otitidis strain MrB4, isolated from Lake Biwa in Japan.</title>
        <authorList>
            <person name="Miyazaki K."/>
            <person name="Hase E."/>
            <person name="Maruya T."/>
        </authorList>
    </citation>
    <scope>NUCLEOTIDE SEQUENCE [LARGE SCALE GENOMIC DNA]</scope>
    <source>
        <strain evidence="2 3">MrB4</strain>
    </source>
</reference>
<dbReference type="Proteomes" id="UP000501237">
    <property type="component" value="Chromosome"/>
</dbReference>
<protein>
    <recommendedName>
        <fullName evidence="5">DUF4442 domain-containing protein</fullName>
    </recommendedName>
</protein>
<evidence type="ECO:0000313" key="2">
    <source>
        <dbReference type="EMBL" id="BCA28197.1"/>
    </source>
</evidence>
<dbReference type="AlphaFoldDB" id="A0A679GNE5"/>
<dbReference type="SUPFAM" id="SSF54637">
    <property type="entry name" value="Thioesterase/thiol ester dehydrase-isomerase"/>
    <property type="match status" value="1"/>
</dbReference>
<name>A0A679GNE5_9GAMM</name>
<dbReference type="Gene3D" id="3.10.129.10">
    <property type="entry name" value="Hotdog Thioesterase"/>
    <property type="match status" value="1"/>
</dbReference>
<dbReference type="Proteomes" id="UP000515591">
    <property type="component" value="Chromosome"/>
</dbReference>